<evidence type="ECO:0000256" key="1">
    <source>
        <dbReference type="SAM" id="MobiDB-lite"/>
    </source>
</evidence>
<feature type="compositionally biased region" description="Basic and acidic residues" evidence="1">
    <location>
        <begin position="114"/>
        <end position="130"/>
    </location>
</feature>
<dbReference type="Proteomes" id="UP001174936">
    <property type="component" value="Unassembled WGS sequence"/>
</dbReference>
<protein>
    <submittedName>
        <fullName evidence="2">Uncharacterized protein</fullName>
    </submittedName>
</protein>
<gene>
    <name evidence="2" type="ORF">B0T16DRAFT_237216</name>
</gene>
<feature type="region of interest" description="Disordered" evidence="1">
    <location>
        <begin position="72"/>
        <end position="221"/>
    </location>
</feature>
<dbReference type="EMBL" id="JAULSV010000007">
    <property type="protein sequence ID" value="KAK0639141.1"/>
    <property type="molecule type" value="Genomic_DNA"/>
</dbReference>
<comment type="caution">
    <text evidence="2">The sequence shown here is derived from an EMBL/GenBank/DDBJ whole genome shotgun (WGS) entry which is preliminary data.</text>
</comment>
<feature type="region of interest" description="Disordered" evidence="1">
    <location>
        <begin position="1"/>
        <end position="24"/>
    </location>
</feature>
<evidence type="ECO:0000313" key="2">
    <source>
        <dbReference type="EMBL" id="KAK0639141.1"/>
    </source>
</evidence>
<proteinExistence type="predicted"/>
<reference evidence="2" key="1">
    <citation type="submission" date="2023-06" db="EMBL/GenBank/DDBJ databases">
        <title>Genome-scale phylogeny and comparative genomics of the fungal order Sordariales.</title>
        <authorList>
            <consortium name="Lawrence Berkeley National Laboratory"/>
            <person name="Hensen N."/>
            <person name="Bonometti L."/>
            <person name="Westerberg I."/>
            <person name="Brannstrom I.O."/>
            <person name="Guillou S."/>
            <person name="Cros-Aarteil S."/>
            <person name="Calhoun S."/>
            <person name="Haridas S."/>
            <person name="Kuo A."/>
            <person name="Mondo S."/>
            <person name="Pangilinan J."/>
            <person name="Riley R."/>
            <person name="Labutti K."/>
            <person name="Andreopoulos B."/>
            <person name="Lipzen A."/>
            <person name="Chen C."/>
            <person name="Yanf M."/>
            <person name="Daum C."/>
            <person name="Ng V."/>
            <person name="Clum A."/>
            <person name="Steindorff A."/>
            <person name="Ohm R."/>
            <person name="Martin F."/>
            <person name="Silar P."/>
            <person name="Natvig D."/>
            <person name="Lalanne C."/>
            <person name="Gautier V."/>
            <person name="Ament-Velasquez S.L."/>
            <person name="Kruys A."/>
            <person name="Hutchinson M.I."/>
            <person name="Powell A.J."/>
            <person name="Barry K."/>
            <person name="Miller A.N."/>
            <person name="Grigoriev I.V."/>
            <person name="Debuchy R."/>
            <person name="Gladieux P."/>
            <person name="Thoren M.H."/>
            <person name="Johannesson H."/>
        </authorList>
    </citation>
    <scope>NUCLEOTIDE SEQUENCE</scope>
    <source>
        <strain evidence="2">SMH2532-1</strain>
    </source>
</reference>
<organism evidence="2 3">
    <name type="scientific">Cercophora newfieldiana</name>
    <dbReference type="NCBI Taxonomy" id="92897"/>
    <lineage>
        <taxon>Eukaryota</taxon>
        <taxon>Fungi</taxon>
        <taxon>Dikarya</taxon>
        <taxon>Ascomycota</taxon>
        <taxon>Pezizomycotina</taxon>
        <taxon>Sordariomycetes</taxon>
        <taxon>Sordariomycetidae</taxon>
        <taxon>Sordariales</taxon>
        <taxon>Lasiosphaeriaceae</taxon>
        <taxon>Cercophora</taxon>
    </lineage>
</organism>
<sequence>MNTMTDEELDRDWKPSGRRPQSTIARSFSAELMDIFRIENSVADLDEKVDKRKQQLNSQTSELEALEARIREMEERLKTQAPNPSGRSSGSPRTQRPPVANAFDHPDAPPPPPAKDDEHSVSSQQRDKNYGQHKYSGRRPGTARESQQAVPGALPPTPVGSEGECEPVRAPRTSPRSSAQARLGAIASVASSSSSSTPNARVRRTPGDDSGSVKSMSESISFADYVVVSRPDGDGEKDA</sequence>
<evidence type="ECO:0000313" key="3">
    <source>
        <dbReference type="Proteomes" id="UP001174936"/>
    </source>
</evidence>
<feature type="compositionally biased region" description="Acidic residues" evidence="1">
    <location>
        <begin position="1"/>
        <end position="10"/>
    </location>
</feature>
<keyword evidence="3" id="KW-1185">Reference proteome</keyword>
<name>A0AA40CHL1_9PEZI</name>
<feature type="compositionally biased region" description="Low complexity" evidence="1">
    <location>
        <begin position="84"/>
        <end position="93"/>
    </location>
</feature>
<dbReference type="AlphaFoldDB" id="A0AA40CHL1"/>
<feature type="compositionally biased region" description="Low complexity" evidence="1">
    <location>
        <begin position="185"/>
        <end position="196"/>
    </location>
</feature>
<accession>A0AA40CHL1</accession>